<dbReference type="FunFam" id="3.90.70.10:FF:000136">
    <property type="entry name" value="Ubiquitin C-terminal hydrolase, putative"/>
    <property type="match status" value="1"/>
</dbReference>
<dbReference type="EMBL" id="ML986580">
    <property type="protein sequence ID" value="KAF2270231.1"/>
    <property type="molecule type" value="Genomic_DNA"/>
</dbReference>
<dbReference type="PROSITE" id="PS50235">
    <property type="entry name" value="USP_3"/>
    <property type="match status" value="1"/>
</dbReference>
<dbReference type="InterPro" id="IPR050164">
    <property type="entry name" value="Peptidase_C19"/>
</dbReference>
<gene>
    <name evidence="3" type="ORF">CC78DRAFT_574360</name>
</gene>
<dbReference type="PANTHER" id="PTHR24006:SF925">
    <property type="entry name" value="UBIQUITINYL HYDROLASE 1"/>
    <property type="match status" value="1"/>
</dbReference>
<dbReference type="InterPro" id="IPR001394">
    <property type="entry name" value="Peptidase_C19_UCH"/>
</dbReference>
<dbReference type="Pfam" id="PF12030">
    <property type="entry name" value="DUF3517"/>
    <property type="match status" value="1"/>
</dbReference>
<evidence type="ECO:0000313" key="3">
    <source>
        <dbReference type="EMBL" id="KAF2270231.1"/>
    </source>
</evidence>
<dbReference type="GO" id="GO:0004843">
    <property type="term" value="F:cysteine-type deubiquitinase activity"/>
    <property type="evidence" value="ECO:0007669"/>
    <property type="project" value="InterPro"/>
</dbReference>
<dbReference type="SUPFAM" id="SSF54001">
    <property type="entry name" value="Cysteine proteinases"/>
    <property type="match status" value="1"/>
</dbReference>
<reference evidence="4" key="1">
    <citation type="journal article" date="2020" name="Stud. Mycol.">
        <title>101 Dothideomycetes genomes: A test case for predicting lifestyles and emergence of pathogens.</title>
        <authorList>
            <person name="Haridas S."/>
            <person name="Albert R."/>
            <person name="Binder M."/>
            <person name="Bloem J."/>
            <person name="LaButti K."/>
            <person name="Salamov A."/>
            <person name="Andreopoulos B."/>
            <person name="Baker S."/>
            <person name="Barry K."/>
            <person name="Bills G."/>
            <person name="Bluhm B."/>
            <person name="Cannon C."/>
            <person name="Castanera R."/>
            <person name="Culley D."/>
            <person name="Daum C."/>
            <person name="Ezra D."/>
            <person name="Gonzalez J."/>
            <person name="Henrissat B."/>
            <person name="Kuo A."/>
            <person name="Liang C."/>
            <person name="Lipzen A."/>
            <person name="Lutzoni F."/>
            <person name="Magnuson J."/>
            <person name="Mondo S."/>
            <person name="Nolan M."/>
            <person name="Ohm R."/>
            <person name="Pangilinan J."/>
            <person name="Park H.-J."/>
            <person name="Ramirez L."/>
            <person name="Alfaro M."/>
            <person name="Sun H."/>
            <person name="Tritt A."/>
            <person name="Yoshinaga Y."/>
            <person name="Zwiers L.-H."/>
            <person name="Turgeon B."/>
            <person name="Goodwin S."/>
            <person name="Spatafora J."/>
            <person name="Crous P."/>
            <person name="Grigoriev I."/>
        </authorList>
    </citation>
    <scope>NUCLEOTIDE SEQUENCE [LARGE SCALE GENOMIC DNA]</scope>
    <source>
        <strain evidence="4">CBS 304.66</strain>
    </source>
</reference>
<name>A0A9P4TPU8_9PLEO</name>
<proteinExistence type="predicted"/>
<dbReference type="InterPro" id="IPR038765">
    <property type="entry name" value="Papain-like_cys_pep_sf"/>
</dbReference>
<dbReference type="Gene3D" id="3.90.70.10">
    <property type="entry name" value="Cysteine proteinases"/>
    <property type="match status" value="1"/>
</dbReference>
<dbReference type="GO" id="GO:0005634">
    <property type="term" value="C:nucleus"/>
    <property type="evidence" value="ECO:0007669"/>
    <property type="project" value="TreeGrafter"/>
</dbReference>
<dbReference type="Pfam" id="PF00443">
    <property type="entry name" value="UCH"/>
    <property type="match status" value="1"/>
</dbReference>
<feature type="compositionally biased region" description="Basic and acidic residues" evidence="1">
    <location>
        <begin position="468"/>
        <end position="477"/>
    </location>
</feature>
<comment type="caution">
    <text evidence="3">The sequence shown here is derived from an EMBL/GenBank/DDBJ whole genome shotgun (WGS) entry which is preliminary data.</text>
</comment>
<dbReference type="GO" id="GO:0005829">
    <property type="term" value="C:cytosol"/>
    <property type="evidence" value="ECO:0007669"/>
    <property type="project" value="TreeGrafter"/>
</dbReference>
<organism evidence="3 4">
    <name type="scientific">Lojkania enalia</name>
    <dbReference type="NCBI Taxonomy" id="147567"/>
    <lineage>
        <taxon>Eukaryota</taxon>
        <taxon>Fungi</taxon>
        <taxon>Dikarya</taxon>
        <taxon>Ascomycota</taxon>
        <taxon>Pezizomycotina</taxon>
        <taxon>Dothideomycetes</taxon>
        <taxon>Pleosporomycetidae</taxon>
        <taxon>Pleosporales</taxon>
        <taxon>Pleosporales incertae sedis</taxon>
        <taxon>Lojkania</taxon>
    </lineage>
</organism>
<protein>
    <recommendedName>
        <fullName evidence="2">USP domain-containing protein</fullName>
    </recommendedName>
</protein>
<evidence type="ECO:0000313" key="4">
    <source>
        <dbReference type="Proteomes" id="UP000800093"/>
    </source>
</evidence>
<dbReference type="InterPro" id="IPR018200">
    <property type="entry name" value="USP_CS"/>
</dbReference>
<sequence>MSQRDHELMESVAADAQAITAPASPLRRDSMEDADDSLTRKRPRLDNGSPNNFTMTAEPTSTSANSIQQREQRVEMTIRSQPPSSTNLAGSPDGAAHLMASNSDEDVPVLVSTEDPLAGEEDDAPADSPPVVAVEDDAEAMSDYVGSGSGYVDVEIEYDEEDYFRQFPFTHAHHGSYVNALRTVVAHIQGGNPIDGTVLPQITVWLESMPNRPSQRRGYYLDKAGFWDEFAGLANKVLIRRFPFGETFRVDGQTEYEIISAFLRSYLKLCGHFLQIDATLLSKATDESPYDFPVLSSKHLRQLHTILRPEKSPVFNLLGKEYAAPTNEMGLQLLQAFVEPPTNGMQHLLQFAGAACNKLAANVRNNLAIYVTQIIHSVGWIVFSTPDPDVTIDRPQFCSDILHHFQTYNADLQEPSKVVDVGVTKDLLLHFSVLLYDICSWDQQYALQLAEDLLDFRDPDSPTTSEDGETKARSESFRSESSHFPALVSNAWKFKLLRKYVVKGRMELRVMSIGTMDNALVEIWREYNISDAGTNHPVMQYLADFLLHERVIDYIISVDSHPQLISRSGNIVGFLVVTHRYSERQTDAIWNTVSNSPDPRVVTATMAMLRGIVSLMDVPELLYICTKLYDLSIDSLTLDVLRFLREVVPKISNRFWDWGTTLHKARPWNVCIRIMQDTPPNRNSTKLTTSLHNEACEQLRMLSQFPPADERRQIYRDCAAHITNGSEQATGSVRAICILCATGYNDFNFFKENLDITRQIIEELCSFVKGERQLESHSNQTLALQYRLELLHALVHRVPESIPKDLYQEIWNHLVGKWALNNYVRDLAWSKLSEIIRYKPDNQFCKELVSNYIPQLEPEYFTTGLYEFVASVTFPTIRRCVTTKEGDKTLLQIPGADILWPMILTAPRGTIEDRSARLLASRYIEIAAKPSVSLAEVEEAHIALVERCTEEILSSYKIIRGGPNREKSAVTTSDGMDIVLSEDALQQTELRFGRTLLFEKLLLTLIRTKPEFNRSRRADSKVEALEPEAPSSEPVEIRYSAGSEKQSVWIGKENTLNDLYTRLCYATGYTKINLFSSGQRLNVGENGYKKIAELQLGRGGLILVQKAPGSEATMPLADGSASCSVFEATILKHFEELFACMDSDDYISETLFEFLSCFPFSGRISDAVMMGSASADGIFPPGRVFQAKYAAHALQSKLREQLRRGSHDENLLANSIQLLDKALLNETLISQTLMGRHEIELAAVLVGVLLEFLKERPSQDISSRYFSDESALVDRLLMMLSIALETDKDLPSIAYHSYATILEASLHSKKVWEAFMGRSDVSILHQTLLLEDPRNALREHIAQSIASVCGGDLPSTSPLTGAETATCFWGIISTILPEAIRYPNQSEQLFAIAEQVFRSHDEHSRNEEALRSSLMSWSSLLLHYDHEESVGREEVDFVVLGFTKLLLCCIPSLKSFKKPLNASDLMVDIFRKFLFIPRIDEVDDEVPPEPLPVLESNIRKELYDLMLALADDRKGYFTLLSLAGDELDPNEDMSIKPYMIDRSNEIRSCTGYVGLVNPRAICYMNSLLTQLYMNINFRKFMLGLNVADAGGSQRLLSETQRLFASMQNMFRKAADPRDFASCVKGLDGLPIDINIQMDADEFYNLLFDQWEGQMLSPEIKQQFRSFYGGQTVNQIKSKECEHVSERIESFFVVQCDVQGKANLQESLQAFVEGDVMEGDNKYKCESCGGKFVDAVKRTCLKDVPDNLIFHLKRFDFDLVDMRRAKINDHFEFPVQIDVSPYNVDHLGDPSKPRKEDIFELVGVLVHQGTSENGHYYSYIRERPCPSGSMTSWVEFNDRDVDTFDHQSIPYHAFGGFYDEQYPRQQKQFSAYMLFYQRKTAIEKDHGEYISSPHCGPPRVPIPRQLEQEISRDNEDFVREYCLFDPNHSRFVRQILTGLRTVNNGTCSEDHQYESQAIQLVLEHLFQIVVRQRDAENFDETMTQLRKTVLNCTICCQSALMWLASRKYALSGLFMRCFHMKVRSQMRAFIIDSLRFLREKDPALYGIENADTDMETGTVAPMEGILVDIVQRLRTVAREWGSNARGWDDFYLTLCQLSDMGFVETAVMLNKDILGFCLRILCMHAYPQFRLEYPDIWRLVEKKKGVFNRLTELVYTFFTRMDIRLPAVPLQMDRMESLDRTTSKFPLSVMERNIMWYWHDDNRAVAVLDKMIEMFDITKTEVFYPGEVLKWMLQSSDPTLMSYLQLTVSEGVSGLTPPYSDPYVRAAVSYCQASHNASAVQMIIDVVSKSTVEIRDVGGEVRLYFLNSLPTFENEAVFEEKGPDFFYDYALLRSRQYALPLLMYDDDYVRRATARHLDELFTKVRADHTASEYSLKLKYTSVRRLAQEINRRLVQEHDTGTSRTYMQPMIQVSHLLVQLLFDLTNSEDPIMDQYKHMNDAAIIQSYQLEVEQRLRMWIHDEGTPISTGGEKPFSTIFPKEKLTGCEPEAYEQSDYGSESDEGPDLET</sequence>
<feature type="region of interest" description="Disordered" evidence="1">
    <location>
        <begin position="2465"/>
        <end position="2506"/>
    </location>
</feature>
<feature type="compositionally biased region" description="Acidic residues" evidence="1">
    <location>
        <begin position="2496"/>
        <end position="2506"/>
    </location>
</feature>
<feature type="domain" description="USP" evidence="2">
    <location>
        <begin position="1553"/>
        <end position="1878"/>
    </location>
</feature>
<dbReference type="OrthoDB" id="420187at2759"/>
<feature type="region of interest" description="Disordered" evidence="1">
    <location>
        <begin position="458"/>
        <end position="477"/>
    </location>
</feature>
<dbReference type="GO" id="GO:0016579">
    <property type="term" value="P:protein deubiquitination"/>
    <property type="evidence" value="ECO:0007669"/>
    <property type="project" value="InterPro"/>
</dbReference>
<feature type="compositionally biased region" description="Polar residues" evidence="1">
    <location>
        <begin position="48"/>
        <end position="69"/>
    </location>
</feature>
<dbReference type="PROSITE" id="PS00973">
    <property type="entry name" value="USP_2"/>
    <property type="match status" value="1"/>
</dbReference>
<evidence type="ECO:0000256" key="1">
    <source>
        <dbReference type="SAM" id="MobiDB-lite"/>
    </source>
</evidence>
<accession>A0A9P4TPU8</accession>
<feature type="region of interest" description="Disordered" evidence="1">
    <location>
        <begin position="1"/>
        <end position="105"/>
    </location>
</feature>
<dbReference type="PANTHER" id="PTHR24006">
    <property type="entry name" value="UBIQUITIN CARBOXYL-TERMINAL HYDROLASE"/>
    <property type="match status" value="1"/>
</dbReference>
<evidence type="ECO:0000259" key="2">
    <source>
        <dbReference type="PROSITE" id="PS50235"/>
    </source>
</evidence>
<dbReference type="Proteomes" id="UP000800093">
    <property type="component" value="Unassembled WGS sequence"/>
</dbReference>
<dbReference type="InterPro" id="IPR021905">
    <property type="entry name" value="DUF3517"/>
</dbReference>
<keyword evidence="4" id="KW-1185">Reference proteome</keyword>
<dbReference type="InterPro" id="IPR028889">
    <property type="entry name" value="USP"/>
</dbReference>
<feature type="compositionally biased region" description="Polar residues" evidence="1">
    <location>
        <begin position="78"/>
        <end position="89"/>
    </location>
</feature>